<evidence type="ECO:0000256" key="2">
    <source>
        <dbReference type="SAM" id="MobiDB-lite"/>
    </source>
</evidence>
<feature type="compositionally biased region" description="Basic and acidic residues" evidence="2">
    <location>
        <begin position="136"/>
        <end position="146"/>
    </location>
</feature>
<gene>
    <name evidence="3" type="ORF">FBUS_02985</name>
</gene>
<evidence type="ECO:0000313" key="4">
    <source>
        <dbReference type="Proteomes" id="UP000728185"/>
    </source>
</evidence>
<dbReference type="AlphaFoldDB" id="A0A8E0S5U5"/>
<name>A0A8E0S5U5_9TREM</name>
<accession>A0A8E0S5U5</accession>
<dbReference type="OrthoDB" id="6272111at2759"/>
<reference evidence="3" key="1">
    <citation type="submission" date="2019-05" db="EMBL/GenBank/DDBJ databases">
        <title>Annotation for the trematode Fasciolopsis buski.</title>
        <authorList>
            <person name="Choi Y.-J."/>
        </authorList>
    </citation>
    <scope>NUCLEOTIDE SEQUENCE</scope>
    <source>
        <strain evidence="3">HT</strain>
        <tissue evidence="3">Whole worm</tissue>
    </source>
</reference>
<keyword evidence="1" id="KW-0175">Coiled coil</keyword>
<dbReference type="InterPro" id="IPR039062">
    <property type="entry name" value="SPAT1"/>
</dbReference>
<organism evidence="3 4">
    <name type="scientific">Fasciolopsis buskii</name>
    <dbReference type="NCBI Taxonomy" id="27845"/>
    <lineage>
        <taxon>Eukaryota</taxon>
        <taxon>Metazoa</taxon>
        <taxon>Spiralia</taxon>
        <taxon>Lophotrochozoa</taxon>
        <taxon>Platyhelminthes</taxon>
        <taxon>Trematoda</taxon>
        <taxon>Digenea</taxon>
        <taxon>Plagiorchiida</taxon>
        <taxon>Echinostomata</taxon>
        <taxon>Echinostomatoidea</taxon>
        <taxon>Fasciolidae</taxon>
        <taxon>Fasciolopsis</taxon>
    </lineage>
</organism>
<protein>
    <submittedName>
        <fullName evidence="3">Spermatogenesis-associated protein 1</fullName>
    </submittedName>
</protein>
<dbReference type="PANTHER" id="PTHR14421:SF3">
    <property type="entry name" value="SPERMATOGENESIS-ASSOCIATED PROTEIN 1"/>
    <property type="match status" value="1"/>
</dbReference>
<dbReference type="EMBL" id="LUCM01002377">
    <property type="protein sequence ID" value="KAA0197430.1"/>
    <property type="molecule type" value="Genomic_DNA"/>
</dbReference>
<dbReference type="Proteomes" id="UP000728185">
    <property type="component" value="Unassembled WGS sequence"/>
</dbReference>
<proteinExistence type="predicted"/>
<comment type="caution">
    <text evidence="3">The sequence shown here is derived from an EMBL/GenBank/DDBJ whole genome shotgun (WGS) entry which is preliminary data.</text>
</comment>
<evidence type="ECO:0000313" key="3">
    <source>
        <dbReference type="EMBL" id="KAA0197430.1"/>
    </source>
</evidence>
<evidence type="ECO:0000256" key="1">
    <source>
        <dbReference type="SAM" id="Coils"/>
    </source>
</evidence>
<keyword evidence="4" id="KW-1185">Reference proteome</keyword>
<feature type="region of interest" description="Disordered" evidence="2">
    <location>
        <begin position="114"/>
        <end position="153"/>
    </location>
</feature>
<sequence length="449" mass="50238">MSDSVEEDQAGTNIHVYVVPPLLWDNDLNTAFSDLFKQTISVGIVQTDAEQNLSEFRNEIEKQLGFDFLPKEYVFCKNIGHSLGRDLSIFNFLSPKSTEPEIYVIDLNALAAIDSKPPTPKEPKRPPSRSVSVRPIEPKNDHDQDMRTQTGSGATYVMPGGVGTPGGIQPGQFVIPIPSSQANSPTFPIFSVPAQYPLTQRSAASWDMQPSNSLAIGSTGEVPPPVLTTPAMMSGDPLLEAISNSISQQREMLLRLENEQQRRLLQMHAEAEERRRREAEAYERELAQQREKQRELELLEAELRRCAAESKAAKEEFEAAKKLWGTALDSKEAEIETLRQNLDLMRANASGKENTAMIAAKAELNEVRAQLKNMQDRYAEVQDELLKRREDAEKRLKEVSGEVSAMRRRMSDVYAAVKEPRPVEVIQKVQTIQSVPDPKDTRNVAVGVE</sequence>
<feature type="coiled-coil region" evidence="1">
    <location>
        <begin position="239"/>
        <end position="409"/>
    </location>
</feature>
<dbReference type="PANTHER" id="PTHR14421">
    <property type="entry name" value="SPERMATOGENESIS-ASSOCIATED PROTEIN 1"/>
    <property type="match status" value="1"/>
</dbReference>